<dbReference type="Proteomes" id="UP000033519">
    <property type="component" value="Unassembled WGS sequence"/>
</dbReference>
<feature type="transmembrane region" description="Helical" evidence="3">
    <location>
        <begin position="131"/>
        <end position="150"/>
    </location>
</feature>
<organism evidence="5 6">
    <name type="scientific">Devosia psychrophila</name>
    <dbReference type="NCBI Taxonomy" id="728005"/>
    <lineage>
        <taxon>Bacteria</taxon>
        <taxon>Pseudomonadati</taxon>
        <taxon>Pseudomonadota</taxon>
        <taxon>Alphaproteobacteria</taxon>
        <taxon>Hyphomicrobiales</taxon>
        <taxon>Devosiaceae</taxon>
        <taxon>Devosia</taxon>
    </lineage>
</organism>
<accession>A0ABR5DWV3</accession>
<dbReference type="InterPro" id="IPR029787">
    <property type="entry name" value="Nucleotide_cyclase"/>
</dbReference>
<dbReference type="Gene3D" id="3.30.70.270">
    <property type="match status" value="1"/>
</dbReference>
<dbReference type="EMBL" id="LAPV01000133">
    <property type="protein sequence ID" value="KKC32511.1"/>
    <property type="molecule type" value="Genomic_DNA"/>
</dbReference>
<protein>
    <recommendedName>
        <fullName evidence="1">diguanylate cyclase</fullName>
        <ecNumber evidence="1">2.7.7.65</ecNumber>
    </recommendedName>
</protein>
<keyword evidence="3" id="KW-0472">Membrane</keyword>
<dbReference type="InterPro" id="IPR000160">
    <property type="entry name" value="GGDEF_dom"/>
</dbReference>
<comment type="caution">
    <text evidence="5">The sequence shown here is derived from an EMBL/GenBank/DDBJ whole genome shotgun (WGS) entry which is preliminary data.</text>
</comment>
<reference evidence="5 6" key="1">
    <citation type="submission" date="2015-03" db="EMBL/GenBank/DDBJ databases">
        <authorList>
            <person name="Lepp D."/>
            <person name="Hassan Y.I."/>
            <person name="Li X.-Z."/>
            <person name="Zhou T."/>
        </authorList>
    </citation>
    <scope>NUCLEOTIDE SEQUENCE [LARGE SCALE GENOMIC DNA]</scope>
    <source>
        <strain evidence="5 6">Cr7-05</strain>
    </source>
</reference>
<dbReference type="CDD" id="cd01949">
    <property type="entry name" value="GGDEF"/>
    <property type="match status" value="1"/>
</dbReference>
<gene>
    <name evidence="5" type="ORF">WH91_13680</name>
</gene>
<dbReference type="PANTHER" id="PTHR45138:SF9">
    <property type="entry name" value="DIGUANYLATE CYCLASE DGCM-RELATED"/>
    <property type="match status" value="1"/>
</dbReference>
<feature type="domain" description="GGDEF" evidence="4">
    <location>
        <begin position="230"/>
        <end position="363"/>
    </location>
</feature>
<dbReference type="SUPFAM" id="SSF55073">
    <property type="entry name" value="Nucleotide cyclase"/>
    <property type="match status" value="1"/>
</dbReference>
<name>A0ABR5DWV3_9HYPH</name>
<feature type="transmembrane region" description="Helical" evidence="3">
    <location>
        <begin position="107"/>
        <end position="124"/>
    </location>
</feature>
<comment type="catalytic activity">
    <reaction evidence="2">
        <text>2 GTP = 3',3'-c-di-GMP + 2 diphosphate</text>
        <dbReference type="Rhea" id="RHEA:24898"/>
        <dbReference type="ChEBI" id="CHEBI:33019"/>
        <dbReference type="ChEBI" id="CHEBI:37565"/>
        <dbReference type="ChEBI" id="CHEBI:58805"/>
        <dbReference type="EC" id="2.7.7.65"/>
    </reaction>
</comment>
<keyword evidence="3" id="KW-1133">Transmembrane helix</keyword>
<evidence type="ECO:0000313" key="5">
    <source>
        <dbReference type="EMBL" id="KKC32511.1"/>
    </source>
</evidence>
<evidence type="ECO:0000259" key="4">
    <source>
        <dbReference type="PROSITE" id="PS50887"/>
    </source>
</evidence>
<dbReference type="InterPro" id="IPR050469">
    <property type="entry name" value="Diguanylate_Cyclase"/>
</dbReference>
<feature type="transmembrane region" description="Helical" evidence="3">
    <location>
        <begin position="170"/>
        <end position="196"/>
    </location>
</feature>
<dbReference type="SMART" id="SM00267">
    <property type="entry name" value="GGDEF"/>
    <property type="match status" value="1"/>
</dbReference>
<keyword evidence="6" id="KW-1185">Reference proteome</keyword>
<evidence type="ECO:0000313" key="6">
    <source>
        <dbReference type="Proteomes" id="UP000033519"/>
    </source>
</evidence>
<dbReference type="Pfam" id="PF00990">
    <property type="entry name" value="GGDEF"/>
    <property type="match status" value="1"/>
</dbReference>
<evidence type="ECO:0000256" key="3">
    <source>
        <dbReference type="SAM" id="Phobius"/>
    </source>
</evidence>
<evidence type="ECO:0000256" key="1">
    <source>
        <dbReference type="ARBA" id="ARBA00012528"/>
    </source>
</evidence>
<sequence>MTLFGLVFLVIGGLSESTASAWGVAFIFGAASFVAPVLPMPVMLQSLFGNATILVSFFYYGEALLRHFGAPRLIAVRLIFSLLAYASLIVAIVGAQSRSLELATSDVAVALLLGGPLALVIWRARSLMDRVLVGVAAIAVIDILVRLFIFNGLNGMSTELADFAGSSYTYYAQVNVGVLSVAFAMAGLGSVTVATLETYRHAAERDPLTGLLNRRGFDSAVASLSMAQRVAGIVMTCDIDNFKQVNDSSGHASGDAVLAGLAALLLSRLPSTALVARFGGEEFVVFLLDMPLASGAALGQSIRADFSASDWRSVGVQRQITMSLGVAAPVMSENSMHEALARADRALYAAKSAGRNQVVIDAGDSYVPGLRIAPAA</sequence>
<dbReference type="PROSITE" id="PS50887">
    <property type="entry name" value="GGDEF"/>
    <property type="match status" value="1"/>
</dbReference>
<feature type="transmembrane region" description="Helical" evidence="3">
    <location>
        <begin position="73"/>
        <end position="95"/>
    </location>
</feature>
<dbReference type="NCBIfam" id="TIGR00254">
    <property type="entry name" value="GGDEF"/>
    <property type="match status" value="1"/>
</dbReference>
<dbReference type="EC" id="2.7.7.65" evidence="1"/>
<keyword evidence="3" id="KW-0812">Transmembrane</keyword>
<evidence type="ECO:0000256" key="2">
    <source>
        <dbReference type="ARBA" id="ARBA00034247"/>
    </source>
</evidence>
<dbReference type="PANTHER" id="PTHR45138">
    <property type="entry name" value="REGULATORY COMPONENTS OF SENSORY TRANSDUCTION SYSTEM"/>
    <property type="match status" value="1"/>
</dbReference>
<feature type="transmembrane region" description="Helical" evidence="3">
    <location>
        <begin position="42"/>
        <end position="61"/>
    </location>
</feature>
<dbReference type="InterPro" id="IPR043128">
    <property type="entry name" value="Rev_trsase/Diguanyl_cyclase"/>
</dbReference>
<proteinExistence type="predicted"/>